<sequence length="31" mass="3562">MFERMGDEINSNARKSTKKVNHLLSTSIIKL</sequence>
<dbReference type="AlphaFoldDB" id="A0A2P2N7S2"/>
<accession>A0A2P2N7S2</accession>
<reference evidence="1" key="1">
    <citation type="submission" date="2018-02" db="EMBL/GenBank/DDBJ databases">
        <title>Rhizophora mucronata_Transcriptome.</title>
        <authorList>
            <person name="Meera S.P."/>
            <person name="Sreeshan A."/>
            <person name="Augustine A."/>
        </authorList>
    </citation>
    <scope>NUCLEOTIDE SEQUENCE</scope>
    <source>
        <tissue evidence="1">Leaf</tissue>
    </source>
</reference>
<name>A0A2P2N7S2_RHIMU</name>
<protein>
    <submittedName>
        <fullName evidence="1">Uncharacterized protein</fullName>
    </submittedName>
</protein>
<dbReference type="EMBL" id="GGEC01058016">
    <property type="protein sequence ID" value="MBX38500.1"/>
    <property type="molecule type" value="Transcribed_RNA"/>
</dbReference>
<organism evidence="1">
    <name type="scientific">Rhizophora mucronata</name>
    <name type="common">Asiatic mangrove</name>
    <dbReference type="NCBI Taxonomy" id="61149"/>
    <lineage>
        <taxon>Eukaryota</taxon>
        <taxon>Viridiplantae</taxon>
        <taxon>Streptophyta</taxon>
        <taxon>Embryophyta</taxon>
        <taxon>Tracheophyta</taxon>
        <taxon>Spermatophyta</taxon>
        <taxon>Magnoliopsida</taxon>
        <taxon>eudicotyledons</taxon>
        <taxon>Gunneridae</taxon>
        <taxon>Pentapetalae</taxon>
        <taxon>rosids</taxon>
        <taxon>fabids</taxon>
        <taxon>Malpighiales</taxon>
        <taxon>Rhizophoraceae</taxon>
        <taxon>Rhizophora</taxon>
    </lineage>
</organism>
<proteinExistence type="predicted"/>
<evidence type="ECO:0000313" key="1">
    <source>
        <dbReference type="EMBL" id="MBX38500.1"/>
    </source>
</evidence>